<keyword evidence="7" id="KW-0863">Zinc-finger</keyword>
<evidence type="ECO:0000256" key="4">
    <source>
        <dbReference type="ARBA" id="ARBA00022475"/>
    </source>
</evidence>
<dbReference type="PRINTS" id="PR00452">
    <property type="entry name" value="SH3DOMAIN"/>
</dbReference>
<evidence type="ECO:0000256" key="10">
    <source>
        <dbReference type="SAM" id="MobiDB-lite"/>
    </source>
</evidence>
<feature type="compositionally biased region" description="Low complexity" evidence="10">
    <location>
        <begin position="140"/>
        <end position="163"/>
    </location>
</feature>
<gene>
    <name evidence="12" type="ORF">WN51_14464</name>
</gene>
<feature type="domain" description="SH3" evidence="11">
    <location>
        <begin position="169"/>
        <end position="229"/>
    </location>
</feature>
<dbReference type="FunFam" id="2.30.30.40:FF:000221">
    <property type="entry name" value="SH3 and cysteine-rich domain-containing protein 2"/>
    <property type="match status" value="1"/>
</dbReference>
<dbReference type="Pfam" id="PF00018">
    <property type="entry name" value="SH3_1"/>
    <property type="match status" value="1"/>
</dbReference>
<evidence type="ECO:0000259" key="11">
    <source>
        <dbReference type="PROSITE" id="PS50002"/>
    </source>
</evidence>
<dbReference type="PROSITE" id="PS50002">
    <property type="entry name" value="SH3"/>
    <property type="match status" value="1"/>
</dbReference>
<feature type="region of interest" description="Disordered" evidence="10">
    <location>
        <begin position="1"/>
        <end position="61"/>
    </location>
</feature>
<feature type="region of interest" description="Disordered" evidence="10">
    <location>
        <begin position="133"/>
        <end position="166"/>
    </location>
</feature>
<dbReference type="Gene3D" id="2.30.30.40">
    <property type="entry name" value="SH3 Domains"/>
    <property type="match status" value="1"/>
</dbReference>
<dbReference type="EMBL" id="KQ435798">
    <property type="protein sequence ID" value="KOX73418.1"/>
    <property type="molecule type" value="Genomic_DNA"/>
</dbReference>
<sequence length="514" mass="58136">MEHEAPHSPQRRRERLNLRMKSLSLDSPEGTAHVRHRPRDYYTGGQRESTPPRHSDSGSINRLSSKVQFLDLTASLASRDDLKTNSDQLALVRCTCHHLLTLDDSIAAPCSPGQGHSVHKHVRGAIRMSSMELPDENEKSYSSASTSPCPSPHPNNQNHMNPPGKRVLPPNNLYVVLYNFEARHRDELDLKAGYKVTVIDKSEKDWWKGKCLGGRVGYFPSAYVMRVESGQKTLQVTRNLQLTDQITLLRDQIVIQVGEEVDGVAMVRCAADVRSADHTGKEGEVLYKETLCPLKYLQECRHVTNNNNNPSIAANNNNNNHLKLAKSAKSSSSLVAKSTMNNYRVTSCSMNSSSLKENAKILARLDETRVLKNAKSSSLARSMKNHHQPLPLTPAKKRSSLARPVRVHDSFAQPRKLLPMNYAFQTLQKAGELTYEEDEYKETGWPIRLRLEQMLELTLPQTKKRPKKKTSMMLMKQQQTNKHACKDTERLLRVLSVNNVDQDTRYNVTRCSVM</sequence>
<dbReference type="InterPro" id="IPR059031">
    <property type="entry name" value="SH3_20"/>
</dbReference>
<feature type="region of interest" description="Disordered" evidence="10">
    <location>
        <begin position="377"/>
        <end position="403"/>
    </location>
</feature>
<evidence type="ECO:0000256" key="1">
    <source>
        <dbReference type="ARBA" id="ARBA00004236"/>
    </source>
</evidence>
<dbReference type="STRING" id="166423.A0A0N0BFI7"/>
<dbReference type="GO" id="GO:1903078">
    <property type="term" value="P:positive regulation of protein localization to plasma membrane"/>
    <property type="evidence" value="ECO:0007669"/>
    <property type="project" value="TreeGrafter"/>
</dbReference>
<accession>A0A0N0BFI7</accession>
<dbReference type="GO" id="GO:0003009">
    <property type="term" value="P:skeletal muscle contraction"/>
    <property type="evidence" value="ECO:0007669"/>
    <property type="project" value="TreeGrafter"/>
</dbReference>
<proteinExistence type="predicted"/>
<dbReference type="GO" id="GO:0005886">
    <property type="term" value="C:plasma membrane"/>
    <property type="evidence" value="ECO:0007669"/>
    <property type="project" value="UniProtKB-SubCell"/>
</dbReference>
<keyword evidence="8" id="KW-0472">Membrane</keyword>
<evidence type="ECO:0000256" key="8">
    <source>
        <dbReference type="ARBA" id="ARBA00023136"/>
    </source>
</evidence>
<dbReference type="GO" id="GO:0005737">
    <property type="term" value="C:cytoplasm"/>
    <property type="evidence" value="ECO:0007669"/>
    <property type="project" value="UniProtKB-SubCell"/>
</dbReference>
<dbReference type="PANTHER" id="PTHR15135">
    <property type="entry name" value="STAC"/>
    <property type="match status" value="1"/>
</dbReference>
<keyword evidence="4" id="KW-1003">Cell membrane</keyword>
<keyword evidence="3 9" id="KW-0728">SH3 domain</keyword>
<dbReference type="InterPro" id="IPR001452">
    <property type="entry name" value="SH3_domain"/>
</dbReference>
<reference evidence="12 13" key="1">
    <citation type="submission" date="2015-07" db="EMBL/GenBank/DDBJ databases">
        <title>The genome of Melipona quadrifasciata.</title>
        <authorList>
            <person name="Pan H."/>
            <person name="Kapheim K."/>
        </authorList>
    </citation>
    <scope>NUCLEOTIDE SEQUENCE [LARGE SCALE GENOMIC DNA]</scope>
    <source>
        <strain evidence="12">0111107301</strain>
        <tissue evidence="12">Whole body</tissue>
    </source>
</reference>
<evidence type="ECO:0000256" key="2">
    <source>
        <dbReference type="ARBA" id="ARBA00004496"/>
    </source>
</evidence>
<protein>
    <submittedName>
        <fullName evidence="12">SH3 and cysteine-rich domain-containing protein 3</fullName>
    </submittedName>
</protein>
<evidence type="ECO:0000313" key="13">
    <source>
        <dbReference type="Proteomes" id="UP000053105"/>
    </source>
</evidence>
<evidence type="ECO:0000256" key="6">
    <source>
        <dbReference type="ARBA" id="ARBA00022737"/>
    </source>
</evidence>
<name>A0A0N0BFI7_9HYME</name>
<dbReference type="Proteomes" id="UP000053105">
    <property type="component" value="Unassembled WGS sequence"/>
</dbReference>
<evidence type="ECO:0000256" key="5">
    <source>
        <dbReference type="ARBA" id="ARBA00022490"/>
    </source>
</evidence>
<dbReference type="SUPFAM" id="SSF50044">
    <property type="entry name" value="SH3-domain"/>
    <property type="match status" value="1"/>
</dbReference>
<evidence type="ECO:0000313" key="12">
    <source>
        <dbReference type="EMBL" id="KOX73418.1"/>
    </source>
</evidence>
<dbReference type="InterPro" id="IPR036028">
    <property type="entry name" value="SH3-like_dom_sf"/>
</dbReference>
<dbReference type="CDD" id="cd00174">
    <property type="entry name" value="SH3"/>
    <property type="match status" value="1"/>
</dbReference>
<evidence type="ECO:0000256" key="9">
    <source>
        <dbReference type="PROSITE-ProRule" id="PRU00192"/>
    </source>
</evidence>
<keyword evidence="7" id="KW-0479">Metal-binding</keyword>
<dbReference type="SMART" id="SM00326">
    <property type="entry name" value="SH3"/>
    <property type="match status" value="1"/>
</dbReference>
<keyword evidence="6" id="KW-0677">Repeat</keyword>
<evidence type="ECO:0000256" key="3">
    <source>
        <dbReference type="ARBA" id="ARBA00022443"/>
    </source>
</evidence>
<dbReference type="InterPro" id="IPR039688">
    <property type="entry name" value="STAC1/2/3"/>
</dbReference>
<dbReference type="Pfam" id="PF26085">
    <property type="entry name" value="SH3_20"/>
    <property type="match status" value="1"/>
</dbReference>
<comment type="subcellular location">
    <subcellularLocation>
        <location evidence="1">Cell membrane</location>
    </subcellularLocation>
    <subcellularLocation>
        <location evidence="2">Cytoplasm</location>
    </subcellularLocation>
</comment>
<dbReference type="PANTHER" id="PTHR15135:SF7">
    <property type="entry name" value="STAC-LIKE, ISOFORM J"/>
    <property type="match status" value="1"/>
</dbReference>
<keyword evidence="13" id="KW-1185">Reference proteome</keyword>
<dbReference type="GO" id="GO:0008270">
    <property type="term" value="F:zinc ion binding"/>
    <property type="evidence" value="ECO:0007669"/>
    <property type="project" value="UniProtKB-KW"/>
</dbReference>
<organism evidence="12 13">
    <name type="scientific">Melipona quadrifasciata</name>
    <dbReference type="NCBI Taxonomy" id="166423"/>
    <lineage>
        <taxon>Eukaryota</taxon>
        <taxon>Metazoa</taxon>
        <taxon>Ecdysozoa</taxon>
        <taxon>Arthropoda</taxon>
        <taxon>Hexapoda</taxon>
        <taxon>Insecta</taxon>
        <taxon>Pterygota</taxon>
        <taxon>Neoptera</taxon>
        <taxon>Endopterygota</taxon>
        <taxon>Hymenoptera</taxon>
        <taxon>Apocrita</taxon>
        <taxon>Aculeata</taxon>
        <taxon>Apoidea</taxon>
        <taxon>Anthophila</taxon>
        <taxon>Apidae</taxon>
        <taxon>Melipona</taxon>
    </lineage>
</organism>
<dbReference type="AlphaFoldDB" id="A0A0N0BFI7"/>
<evidence type="ECO:0000256" key="7">
    <source>
        <dbReference type="ARBA" id="ARBA00022771"/>
    </source>
</evidence>
<keyword evidence="5" id="KW-0963">Cytoplasm</keyword>
<dbReference type="OrthoDB" id="6250593at2759"/>
<keyword evidence="7" id="KW-0862">Zinc</keyword>